<dbReference type="AlphaFoldDB" id="A0A6J4HBL8"/>
<evidence type="ECO:0000256" key="1">
    <source>
        <dbReference type="SAM" id="MobiDB-lite"/>
    </source>
</evidence>
<organism evidence="2">
    <name type="scientific">uncultured Chloroflexia bacterium</name>
    <dbReference type="NCBI Taxonomy" id="1672391"/>
    <lineage>
        <taxon>Bacteria</taxon>
        <taxon>Bacillati</taxon>
        <taxon>Chloroflexota</taxon>
        <taxon>Chloroflexia</taxon>
        <taxon>environmental samples</taxon>
    </lineage>
</organism>
<gene>
    <name evidence="2" type="ORF">AVDCRST_MAG93-359</name>
</gene>
<feature type="region of interest" description="Disordered" evidence="1">
    <location>
        <begin position="12"/>
        <end position="48"/>
    </location>
</feature>
<evidence type="ECO:0000313" key="2">
    <source>
        <dbReference type="EMBL" id="CAA9218898.1"/>
    </source>
</evidence>
<sequence length="48" mass="5420">MIRDYLAANPPITPISLSKEPKNPYSKGKRDRQLADHSLGMVIGEVRR</sequence>
<dbReference type="EMBL" id="CADCTR010000116">
    <property type="protein sequence ID" value="CAA9218898.1"/>
    <property type="molecule type" value="Genomic_DNA"/>
</dbReference>
<reference evidence="2" key="1">
    <citation type="submission" date="2020-02" db="EMBL/GenBank/DDBJ databases">
        <authorList>
            <person name="Meier V. D."/>
        </authorList>
    </citation>
    <scope>NUCLEOTIDE SEQUENCE</scope>
    <source>
        <strain evidence="2">AVDCRST_MAG93</strain>
    </source>
</reference>
<name>A0A6J4HBL8_9CHLR</name>
<accession>A0A6J4HBL8</accession>
<protein>
    <submittedName>
        <fullName evidence="2">Uncharacterized protein</fullName>
    </submittedName>
</protein>
<proteinExistence type="predicted"/>